<feature type="transmembrane region" description="Helical" evidence="2">
    <location>
        <begin position="90"/>
        <end position="110"/>
    </location>
</feature>
<reference evidence="4" key="1">
    <citation type="journal article" date="2019" name="Int. J. Syst. Evol. Microbiol.">
        <title>The Global Catalogue of Microorganisms (GCM) 10K type strain sequencing project: providing services to taxonomists for standard genome sequencing and annotation.</title>
        <authorList>
            <consortium name="The Broad Institute Genomics Platform"/>
            <consortium name="The Broad Institute Genome Sequencing Center for Infectious Disease"/>
            <person name="Wu L."/>
            <person name="Ma J."/>
        </authorList>
    </citation>
    <scope>NUCLEOTIDE SEQUENCE [LARGE SCALE GENOMIC DNA]</scope>
    <source>
        <strain evidence="4">JCM 17137</strain>
    </source>
</reference>
<proteinExistence type="predicted"/>
<accession>A0ABP7FMZ3</accession>
<evidence type="ECO:0000313" key="3">
    <source>
        <dbReference type="EMBL" id="GAA3743369.1"/>
    </source>
</evidence>
<keyword evidence="2" id="KW-0812">Transmembrane</keyword>
<keyword evidence="2" id="KW-0472">Membrane</keyword>
<evidence type="ECO:0008006" key="5">
    <source>
        <dbReference type="Google" id="ProtNLM"/>
    </source>
</evidence>
<evidence type="ECO:0000256" key="2">
    <source>
        <dbReference type="SAM" id="Phobius"/>
    </source>
</evidence>
<dbReference type="EMBL" id="BAABDD010000009">
    <property type="protein sequence ID" value="GAA3743369.1"/>
    <property type="molecule type" value="Genomic_DNA"/>
</dbReference>
<comment type="caution">
    <text evidence="3">The sequence shown here is derived from an EMBL/GenBank/DDBJ whole genome shotgun (WGS) entry which is preliminary data.</text>
</comment>
<feature type="transmembrane region" description="Helical" evidence="2">
    <location>
        <begin position="58"/>
        <end position="78"/>
    </location>
</feature>
<organism evidence="3 4">
    <name type="scientific">Salinactinospora qingdaonensis</name>
    <dbReference type="NCBI Taxonomy" id="702744"/>
    <lineage>
        <taxon>Bacteria</taxon>
        <taxon>Bacillati</taxon>
        <taxon>Actinomycetota</taxon>
        <taxon>Actinomycetes</taxon>
        <taxon>Streptosporangiales</taxon>
        <taxon>Nocardiopsidaceae</taxon>
        <taxon>Salinactinospora</taxon>
    </lineage>
</organism>
<feature type="region of interest" description="Disordered" evidence="1">
    <location>
        <begin position="174"/>
        <end position="200"/>
    </location>
</feature>
<feature type="transmembrane region" description="Helical" evidence="2">
    <location>
        <begin position="146"/>
        <end position="166"/>
    </location>
</feature>
<keyword evidence="2" id="KW-1133">Transmembrane helix</keyword>
<protein>
    <recommendedName>
        <fullName evidence="5">DUF2567 domain-containing protein</fullName>
    </recommendedName>
</protein>
<evidence type="ECO:0000256" key="1">
    <source>
        <dbReference type="SAM" id="MobiDB-lite"/>
    </source>
</evidence>
<evidence type="ECO:0000313" key="4">
    <source>
        <dbReference type="Proteomes" id="UP001500908"/>
    </source>
</evidence>
<name>A0ABP7FMZ3_9ACTN</name>
<feature type="transmembrane region" description="Helical" evidence="2">
    <location>
        <begin position="7"/>
        <end position="30"/>
    </location>
</feature>
<dbReference type="Proteomes" id="UP001500908">
    <property type="component" value="Unassembled WGS sequence"/>
</dbReference>
<keyword evidence="4" id="KW-1185">Reference proteome</keyword>
<sequence length="200" mass="20781">MVARQFVAGGAALGSLTVLGPPLGLLWWALAPPAQVTVISDGATAPYPISEDLFARDGYYAIMMVLAGLICGYVGYLAQHHYSVRTRTDLRLAVLLGLTAGALLGAVLAWQTGVTLDAALAGPAIAEAEPGDTVEAALLLRARSALVLWAFVAVLQYGLFDAVSLWRGDLPRLSREPHESPSAAGTPAVSPPGRPGTVPE</sequence>
<gene>
    <name evidence="3" type="ORF">GCM10022402_23810</name>
</gene>